<accession>A0A7Y7PR03</accession>
<dbReference type="EMBL" id="JABKAU010000026">
    <property type="protein sequence ID" value="NVO32300.1"/>
    <property type="molecule type" value="Genomic_DNA"/>
</dbReference>
<dbReference type="Proteomes" id="UP000565521">
    <property type="component" value="Unassembled WGS sequence"/>
</dbReference>
<name>A0A7Y7PR03_9BACT</name>
<evidence type="ECO:0000313" key="1">
    <source>
        <dbReference type="EMBL" id="NVO32300.1"/>
    </source>
</evidence>
<keyword evidence="2" id="KW-1185">Reference proteome</keyword>
<evidence type="ECO:0000313" key="2">
    <source>
        <dbReference type="Proteomes" id="UP000565521"/>
    </source>
</evidence>
<gene>
    <name evidence="1" type="ORF">HW554_13865</name>
</gene>
<dbReference type="AlphaFoldDB" id="A0A7Y7PR03"/>
<protein>
    <submittedName>
        <fullName evidence="1">Uncharacterized protein</fullName>
    </submittedName>
</protein>
<dbReference type="RefSeq" id="WP_176909180.1">
    <property type="nucleotide sequence ID" value="NZ_JABKAU010000026.1"/>
</dbReference>
<comment type="caution">
    <text evidence="1">The sequence shown here is derived from an EMBL/GenBank/DDBJ whole genome shotgun (WGS) entry which is preliminary data.</text>
</comment>
<sequence length="162" mass="18855">MEKRAVDNERVPEQGHFATAGEQDEYWARKLFQEKYLYHEYARFKGPILVSSGEGKYRLSYARDTLMAELNPAFRPLLTEGILYPHVAGFSFQNICCFRELPHATNSPQRRRLVFWSFEPLMLNPTVYVLEVKNSQATENTDLETFLKGAVLTFIQEGWIII</sequence>
<proteinExistence type="predicted"/>
<organism evidence="1 2">
    <name type="scientific">Hymenobacter lapidiphilus</name>
    <dbReference type="NCBI Taxonomy" id="2608003"/>
    <lineage>
        <taxon>Bacteria</taxon>
        <taxon>Pseudomonadati</taxon>
        <taxon>Bacteroidota</taxon>
        <taxon>Cytophagia</taxon>
        <taxon>Cytophagales</taxon>
        <taxon>Hymenobacteraceae</taxon>
        <taxon>Hymenobacter</taxon>
    </lineage>
</organism>
<reference evidence="1 2" key="1">
    <citation type="submission" date="2020-05" db="EMBL/GenBank/DDBJ databases">
        <title>Hymenobacter terrestris sp. nov. and Hymenobacter lapidiphilus sp. nov., isolated from regoliths in Antarctica.</title>
        <authorList>
            <person name="Sedlacek I."/>
            <person name="Pantucek R."/>
            <person name="Zeman M."/>
            <person name="Holochova P."/>
            <person name="Kralova S."/>
            <person name="Stankova E."/>
            <person name="Sedo O."/>
            <person name="Micenkova L."/>
            <person name="Svec P."/>
            <person name="Gupta V."/>
            <person name="Sood U."/>
            <person name="Korpole U.S."/>
            <person name="Lal R."/>
        </authorList>
    </citation>
    <scope>NUCLEOTIDE SEQUENCE [LARGE SCALE GENOMIC DNA]</scope>
    <source>
        <strain evidence="1 2">P5342</strain>
    </source>
</reference>